<dbReference type="GeneID" id="8827470"/>
<dbReference type="PANTHER" id="PTHR43856:SF1">
    <property type="entry name" value="MITOCHONDRIAL CARDIOLIPIN HYDROLASE"/>
    <property type="match status" value="1"/>
</dbReference>
<evidence type="ECO:0000259" key="4">
    <source>
        <dbReference type="PROSITE" id="PS50035"/>
    </source>
</evidence>
<evidence type="ECO:0000313" key="6">
    <source>
        <dbReference type="Proteomes" id="UP000001400"/>
    </source>
</evidence>
<keyword evidence="1" id="KW-0378">Hydrolase</keyword>
<dbReference type="CDD" id="cd09131">
    <property type="entry name" value="PLDc_unchar3"/>
    <property type="match status" value="1"/>
</dbReference>
<feature type="domain" description="PLD phosphodiesterase" evidence="4">
    <location>
        <begin position="145"/>
        <end position="172"/>
    </location>
</feature>
<dbReference type="InterPro" id="IPR001736">
    <property type="entry name" value="PLipase_D/transphosphatidylase"/>
</dbReference>
<proteinExistence type="predicted"/>
<organism evidence="5 6">
    <name type="scientific">Aciduliprofundum boonei (strain DSM 19572 / T469)</name>
    <dbReference type="NCBI Taxonomy" id="439481"/>
    <lineage>
        <taxon>Archaea</taxon>
        <taxon>Methanobacteriati</taxon>
        <taxon>Thermoplasmatota</taxon>
        <taxon>DHVE2 group</taxon>
        <taxon>Candidatus Aciduliprofundum</taxon>
    </lineage>
</organism>
<dbReference type="InterPro" id="IPR051406">
    <property type="entry name" value="PLD_domain"/>
</dbReference>
<gene>
    <name evidence="5" type="ordered locus">Aboo_0525</name>
</gene>
<dbReference type="SUPFAM" id="SSF56024">
    <property type="entry name" value="Phospholipase D/nuclease"/>
    <property type="match status" value="1"/>
</dbReference>
<evidence type="ECO:0000256" key="3">
    <source>
        <dbReference type="ARBA" id="ARBA00023098"/>
    </source>
</evidence>
<evidence type="ECO:0000256" key="2">
    <source>
        <dbReference type="ARBA" id="ARBA00022963"/>
    </source>
</evidence>
<dbReference type="EMBL" id="CP001941">
    <property type="protein sequence ID" value="ADD08336.1"/>
    <property type="molecule type" value="Genomic_DNA"/>
</dbReference>
<dbReference type="KEGG" id="abi:Aboo_0525"/>
<dbReference type="AlphaFoldDB" id="D3TCQ1"/>
<dbReference type="GO" id="GO:0016042">
    <property type="term" value="P:lipid catabolic process"/>
    <property type="evidence" value="ECO:0007669"/>
    <property type="project" value="UniProtKB-KW"/>
</dbReference>
<dbReference type="Gene3D" id="3.30.870.10">
    <property type="entry name" value="Endonuclease Chain A"/>
    <property type="match status" value="1"/>
</dbReference>
<dbReference type="HOGENOM" id="CLU_122247_1_0_2"/>
<dbReference type="PANTHER" id="PTHR43856">
    <property type="entry name" value="CARDIOLIPIN HYDROLASE"/>
    <property type="match status" value="1"/>
</dbReference>
<dbReference type="PROSITE" id="PS50035">
    <property type="entry name" value="PLD"/>
    <property type="match status" value="1"/>
</dbReference>
<name>D3TCQ1_ACIB4</name>
<protein>
    <submittedName>
        <fullName evidence="5">Phospholipase D/transphosphatidylase</fullName>
    </submittedName>
</protein>
<keyword evidence="3" id="KW-0443">Lipid metabolism</keyword>
<sequence length="203" mass="23164">MNTRAILVTAVILAFIAGFMSAELIVQHGNTGNKYTVVEASNIKVIPIEDREYYPVVIEKINNANVSIHIVMFEMKWYGNPDKDTHKVSALGRALVAAEKRGVDVKIILDDGKGYGFENPQMVEWAQNWKAYFESHHIQVKFDWSNQTTHDKLVIIDHKIVIVGSTNWSTSALDYNHEADAIIESKEVAQQYENYFNSLWNVY</sequence>
<keyword evidence="2" id="KW-0442">Lipid degradation</keyword>
<reference evidence="5" key="1">
    <citation type="submission" date="2010-02" db="EMBL/GenBank/DDBJ databases">
        <title>Complete sequence of Aciduliprofundum boonei T469.</title>
        <authorList>
            <consortium name="US DOE Joint Genome Institute"/>
            <person name="Lucas S."/>
            <person name="Copeland A."/>
            <person name="Lapidus A."/>
            <person name="Cheng J.-F."/>
            <person name="Bruce D."/>
            <person name="Goodwin L."/>
            <person name="Pitluck S."/>
            <person name="Saunders E."/>
            <person name="Detter J.C."/>
            <person name="Han C."/>
            <person name="Tapia R."/>
            <person name="Land M."/>
            <person name="Hauser L."/>
            <person name="Kyrpides N."/>
            <person name="Mikhailova N."/>
            <person name="Flores G."/>
            <person name="Reysenbach A.-L."/>
            <person name="Woyke T."/>
        </authorList>
    </citation>
    <scope>NUCLEOTIDE SEQUENCE</scope>
    <source>
        <strain evidence="5">T469</strain>
    </source>
</reference>
<evidence type="ECO:0000256" key="1">
    <source>
        <dbReference type="ARBA" id="ARBA00022801"/>
    </source>
</evidence>
<keyword evidence="6" id="KW-1185">Reference proteome</keyword>
<evidence type="ECO:0000313" key="5">
    <source>
        <dbReference type="EMBL" id="ADD08336.1"/>
    </source>
</evidence>
<dbReference type="InterPro" id="IPR025202">
    <property type="entry name" value="PLD-like_dom"/>
</dbReference>
<accession>D3TCQ1</accession>
<dbReference type="OrthoDB" id="31343at2157"/>
<dbReference type="RefSeq" id="WP_012997163.1">
    <property type="nucleotide sequence ID" value="NC_013926.1"/>
</dbReference>
<dbReference type="Pfam" id="PF13091">
    <property type="entry name" value="PLDc_2"/>
    <property type="match status" value="1"/>
</dbReference>
<dbReference type="Proteomes" id="UP000001400">
    <property type="component" value="Chromosome"/>
</dbReference>
<dbReference type="GO" id="GO:0016891">
    <property type="term" value="F:RNA endonuclease activity producing 5'-phosphomonoesters, hydrolytic mechanism"/>
    <property type="evidence" value="ECO:0007669"/>
    <property type="project" value="TreeGrafter"/>
</dbReference>